<feature type="domain" description="BACON" evidence="1">
    <location>
        <begin position="213"/>
        <end position="289"/>
    </location>
</feature>
<evidence type="ECO:0000313" key="2">
    <source>
        <dbReference type="EMBL" id="KKL51949.1"/>
    </source>
</evidence>
<protein>
    <recommendedName>
        <fullName evidence="1">BACON domain-containing protein</fullName>
    </recommendedName>
</protein>
<reference evidence="2" key="1">
    <citation type="journal article" date="2015" name="Nature">
        <title>Complex archaea that bridge the gap between prokaryotes and eukaryotes.</title>
        <authorList>
            <person name="Spang A."/>
            <person name="Saw J.H."/>
            <person name="Jorgensen S.L."/>
            <person name="Zaremba-Niedzwiedzka K."/>
            <person name="Martijn J."/>
            <person name="Lind A.E."/>
            <person name="van Eijk R."/>
            <person name="Schleper C."/>
            <person name="Guy L."/>
            <person name="Ettema T.J."/>
        </authorList>
    </citation>
    <scope>NUCLEOTIDE SEQUENCE</scope>
</reference>
<dbReference type="AlphaFoldDB" id="A0A0F9CRZ6"/>
<dbReference type="EMBL" id="LAZR01032064">
    <property type="protein sequence ID" value="KKL51949.1"/>
    <property type="molecule type" value="Genomic_DNA"/>
</dbReference>
<dbReference type="InterPro" id="IPR024361">
    <property type="entry name" value="BACON"/>
</dbReference>
<dbReference type="InterPro" id="IPR013783">
    <property type="entry name" value="Ig-like_fold"/>
</dbReference>
<sequence length="304" mass="31329">MTAFDATVAGSKFGFSKQSIGGTWSWSVQADNTLGVGQLFQFVDIGTPYGPLFHVEIPIPGDVIEEMANSLSEVRSQLAPLMALVQPTASPFNIIIVEGAANEAVGSVEVHNIGAFGSFMSIAATPDSAWLSADPSTTQGIGKNQAARINVSLLTATLLASESPYNGNVNLQDNRDPPTIIPVPVTVTVFPRPIIGVSSTQLSFTHVLSTGISTGAQAITVENTGPVQSSLEFAVVVVNGSTWLTVTPASGGPLDPAQTAQVTVSLDSSKIPSAPGTYTDSVRISSGTASNSPVDVSVTLTVQS</sequence>
<evidence type="ECO:0000259" key="1">
    <source>
        <dbReference type="Pfam" id="PF19190"/>
    </source>
</evidence>
<name>A0A0F9CRZ6_9ZZZZ</name>
<organism evidence="2">
    <name type="scientific">marine sediment metagenome</name>
    <dbReference type="NCBI Taxonomy" id="412755"/>
    <lineage>
        <taxon>unclassified sequences</taxon>
        <taxon>metagenomes</taxon>
        <taxon>ecological metagenomes</taxon>
    </lineage>
</organism>
<dbReference type="Pfam" id="PF19190">
    <property type="entry name" value="BACON_2"/>
    <property type="match status" value="1"/>
</dbReference>
<proteinExistence type="predicted"/>
<comment type="caution">
    <text evidence="2">The sequence shown here is derived from an EMBL/GenBank/DDBJ whole genome shotgun (WGS) entry which is preliminary data.</text>
</comment>
<accession>A0A0F9CRZ6</accession>
<dbReference type="Gene3D" id="2.60.40.10">
    <property type="entry name" value="Immunoglobulins"/>
    <property type="match status" value="1"/>
</dbReference>
<gene>
    <name evidence="2" type="ORF">LCGC14_2290360</name>
</gene>